<dbReference type="Gene3D" id="3.50.30.50">
    <property type="entry name" value="Putative cyclase"/>
    <property type="match status" value="1"/>
</dbReference>
<dbReference type="SUPFAM" id="SSF102198">
    <property type="entry name" value="Putative cyclase"/>
    <property type="match status" value="1"/>
</dbReference>
<name>A0ABT8R940_9BACT</name>
<keyword evidence="2" id="KW-1185">Reference proteome</keyword>
<sequence>MELSFEIKGIAYRFDSAKPLSIALPLRNGKENPSCYYAAPPVFETIRMGDFTGSTAEGGPVNHKQISLAPHGNGTHTECFGHISSENAATINHCLQEYLFIAQVISVYPAKKDEDHSITLADVVNALNGNTPEALIIRTLPNEASKQTMQYSGTNPPYLEPDVCTYLATIGVKHLLVDLPSIDKEIDGGVLLAHKNFWQYPLSIRKDCTITELAYISNYISDGIYLLNLQILNIDLDASPSQPVLYKVTLQE</sequence>
<proteinExistence type="predicted"/>
<comment type="caution">
    <text evidence="1">The sequence shown here is derived from an EMBL/GenBank/DDBJ whole genome shotgun (WGS) entry which is preliminary data.</text>
</comment>
<dbReference type="RefSeq" id="WP_302039409.1">
    <property type="nucleotide sequence ID" value="NZ_JAUKPO010000012.1"/>
</dbReference>
<dbReference type="Proteomes" id="UP001168528">
    <property type="component" value="Unassembled WGS sequence"/>
</dbReference>
<dbReference type="GO" id="GO:0016787">
    <property type="term" value="F:hydrolase activity"/>
    <property type="evidence" value="ECO:0007669"/>
    <property type="project" value="UniProtKB-KW"/>
</dbReference>
<reference evidence="1" key="1">
    <citation type="submission" date="2023-07" db="EMBL/GenBank/DDBJ databases">
        <title>The genome sequence of Rhodocytophaga aerolata KACC 12507.</title>
        <authorList>
            <person name="Zhang X."/>
        </authorList>
    </citation>
    <scope>NUCLEOTIDE SEQUENCE</scope>
    <source>
        <strain evidence="1">KACC 12507</strain>
    </source>
</reference>
<dbReference type="InterPro" id="IPR007325">
    <property type="entry name" value="KFase/CYL"/>
</dbReference>
<dbReference type="EC" id="3.5.-.-" evidence="1"/>
<accession>A0ABT8R940</accession>
<gene>
    <name evidence="1" type="ORF">Q0590_20190</name>
</gene>
<evidence type="ECO:0000313" key="1">
    <source>
        <dbReference type="EMBL" id="MDO1448608.1"/>
    </source>
</evidence>
<organism evidence="1 2">
    <name type="scientific">Rhodocytophaga aerolata</name>
    <dbReference type="NCBI Taxonomy" id="455078"/>
    <lineage>
        <taxon>Bacteria</taxon>
        <taxon>Pseudomonadati</taxon>
        <taxon>Bacteroidota</taxon>
        <taxon>Cytophagia</taxon>
        <taxon>Cytophagales</taxon>
        <taxon>Rhodocytophagaceae</taxon>
        <taxon>Rhodocytophaga</taxon>
    </lineage>
</organism>
<dbReference type="Pfam" id="PF04199">
    <property type="entry name" value="Cyclase"/>
    <property type="match status" value="1"/>
</dbReference>
<evidence type="ECO:0000313" key="2">
    <source>
        <dbReference type="Proteomes" id="UP001168528"/>
    </source>
</evidence>
<dbReference type="EMBL" id="JAUKPO010000012">
    <property type="protein sequence ID" value="MDO1448608.1"/>
    <property type="molecule type" value="Genomic_DNA"/>
</dbReference>
<dbReference type="InterPro" id="IPR037175">
    <property type="entry name" value="KFase_sf"/>
</dbReference>
<keyword evidence="1" id="KW-0378">Hydrolase</keyword>
<protein>
    <submittedName>
        <fullName evidence="1">Cyclase family protein</fullName>
        <ecNumber evidence="1">3.5.-.-</ecNumber>
    </submittedName>
</protein>